<dbReference type="AlphaFoldDB" id="A0AAU9XIX6"/>
<evidence type="ECO:0000313" key="3">
    <source>
        <dbReference type="Proteomes" id="UP001159428"/>
    </source>
</evidence>
<dbReference type="EMBL" id="CALNXJ010000046">
    <property type="protein sequence ID" value="CAH3149849.1"/>
    <property type="molecule type" value="Genomic_DNA"/>
</dbReference>
<sequence>MEPGIKFALLLVFLVYVHRTACTHFRGGSFTYKPVNSSNHASMKVIIKFRMGWRRSYSRNTFCDQNTINSGSLIGINGYLRCRSGCSGSVGNLRFKCSDFSVQEDWTTGTNSFEYTFPVTSSRYYKVSYSGYNWIALVHTSGASWEIGMYVNLTKRSDTGRLNTSPVATMTPIVRLKYGCNHSIVIPVSDDDKDEVRCRWAKSNARECGGICGGYGLPNAYMFYRECRITYSATEYIGFYAVAAMIEDFASPTDSQPLSGIPLQFLVYVFNSNETCDERPEFTEYTRAEGSCIGIPPGGTYFDRIIVRAGGPSKRIVEVTTNSPQGFIKSPVAQYAPQEYYVNVTWTPISSEIETKLFCFTGLEDSGVTTEQRCVDLLVGVASPQFASLSPQGEVLPDTSQWTIAFDKQFVRPIRSSHIRIHRSDGTVVFSVDVAITAGVLYPVGSLGRTIQFTTSQTFTEKESYYLTMDHGVAKGVTYCGAESPAITDPYTMRIKIKDITPPVLTFIMPHLVLEVTFKLLGQQTKMLQLSAQCKLLLCSLVNHAIGRGLEAI</sequence>
<feature type="signal peptide" evidence="1">
    <location>
        <begin position="1"/>
        <end position="22"/>
    </location>
</feature>
<evidence type="ECO:0000256" key="1">
    <source>
        <dbReference type="SAM" id="SignalP"/>
    </source>
</evidence>
<reference evidence="2 3" key="1">
    <citation type="submission" date="2022-05" db="EMBL/GenBank/DDBJ databases">
        <authorList>
            <consortium name="Genoscope - CEA"/>
            <person name="William W."/>
        </authorList>
    </citation>
    <scope>NUCLEOTIDE SEQUENCE [LARGE SCALE GENOMIC DNA]</scope>
</reference>
<feature type="chain" id="PRO_5043460109" evidence="1">
    <location>
        <begin position="23"/>
        <end position="553"/>
    </location>
</feature>
<comment type="caution">
    <text evidence="2">The sequence shown here is derived from an EMBL/GenBank/DDBJ whole genome shotgun (WGS) entry which is preliminary data.</text>
</comment>
<evidence type="ECO:0000313" key="2">
    <source>
        <dbReference type="EMBL" id="CAH3149849.1"/>
    </source>
</evidence>
<proteinExistence type="predicted"/>
<keyword evidence="3" id="KW-1185">Reference proteome</keyword>
<keyword evidence="1" id="KW-0732">Signal</keyword>
<accession>A0AAU9XIX6</accession>
<organism evidence="2 3">
    <name type="scientific">Pocillopora meandrina</name>
    <dbReference type="NCBI Taxonomy" id="46732"/>
    <lineage>
        <taxon>Eukaryota</taxon>
        <taxon>Metazoa</taxon>
        <taxon>Cnidaria</taxon>
        <taxon>Anthozoa</taxon>
        <taxon>Hexacorallia</taxon>
        <taxon>Scleractinia</taxon>
        <taxon>Astrocoeniina</taxon>
        <taxon>Pocilloporidae</taxon>
        <taxon>Pocillopora</taxon>
    </lineage>
</organism>
<name>A0AAU9XIX6_9CNID</name>
<protein>
    <submittedName>
        <fullName evidence="2">Uncharacterized protein</fullName>
    </submittedName>
</protein>
<gene>
    <name evidence="2" type="ORF">PMEA_00024528</name>
</gene>
<dbReference type="Proteomes" id="UP001159428">
    <property type="component" value="Unassembled WGS sequence"/>
</dbReference>